<protein>
    <submittedName>
        <fullName evidence="1">Uncharacterized protein</fullName>
    </submittedName>
</protein>
<evidence type="ECO:0000313" key="2">
    <source>
        <dbReference type="Proteomes" id="UP000544090"/>
    </source>
</evidence>
<name>A0A7X6HBE0_9MICC</name>
<reference evidence="1 2" key="1">
    <citation type="submission" date="2020-04" db="EMBL/GenBank/DDBJ databases">
        <title>Arthrobacter sp. nov.</title>
        <authorList>
            <person name="Liu S."/>
        </authorList>
    </citation>
    <scope>NUCLEOTIDE SEQUENCE [LARGE SCALE GENOMIC DNA]</scope>
    <source>
        <strain evidence="1 2">E918</strain>
    </source>
</reference>
<dbReference type="Proteomes" id="UP000544090">
    <property type="component" value="Unassembled WGS sequence"/>
</dbReference>
<proteinExistence type="predicted"/>
<keyword evidence="2" id="KW-1185">Reference proteome</keyword>
<dbReference type="AlphaFoldDB" id="A0A7X6HBE0"/>
<organism evidence="1 2">
    <name type="scientific">Arthrobacter mobilis</name>
    <dbReference type="NCBI Taxonomy" id="2724944"/>
    <lineage>
        <taxon>Bacteria</taxon>
        <taxon>Bacillati</taxon>
        <taxon>Actinomycetota</taxon>
        <taxon>Actinomycetes</taxon>
        <taxon>Micrococcales</taxon>
        <taxon>Micrococcaceae</taxon>
        <taxon>Arthrobacter</taxon>
    </lineage>
</organism>
<evidence type="ECO:0000313" key="1">
    <source>
        <dbReference type="EMBL" id="NKX53981.1"/>
    </source>
</evidence>
<dbReference type="EMBL" id="JAAZSQ010000003">
    <property type="protein sequence ID" value="NKX53981.1"/>
    <property type="molecule type" value="Genomic_DNA"/>
</dbReference>
<dbReference type="RefSeq" id="WP_168485319.1">
    <property type="nucleotide sequence ID" value="NZ_JAAZSQ010000003.1"/>
</dbReference>
<gene>
    <name evidence="1" type="ORF">HGG74_05380</name>
</gene>
<accession>A0A7X6HBE0</accession>
<comment type="caution">
    <text evidence="1">The sequence shown here is derived from an EMBL/GenBank/DDBJ whole genome shotgun (WGS) entry which is preliminary data.</text>
</comment>
<sequence length="316" mass="34402">MSPDQPIEASIYIAIDLDITDPEAMRSFAVAKAETPEHIAMASADLYAALAVSMDPLAIAEDVPGVRLLRGKVEPAQGHGVADLALPGFAGESDEREPAATGIGDDPVASLLEASRRVTGLNLDLLGVDQAAEEAQRRLAEHRARVLAGLLWHAAAAMTDELFNDLDLLRDRTPTSADIDETYVIANLPPQFAHRYDTRFAARFLTICTDLSMNLVAGWKEPSCVAQELAVRCLLAEADYLAEELELEAELPPDWLGMLENAFLRFADSMMLYDPAMDGFENDPAASPEGAPSMKFEDWFKPFGPHDHVPPFAERG</sequence>